<organism evidence="1 2">
    <name type="scientific">Clathrus columnatus</name>
    <dbReference type="NCBI Taxonomy" id="1419009"/>
    <lineage>
        <taxon>Eukaryota</taxon>
        <taxon>Fungi</taxon>
        <taxon>Dikarya</taxon>
        <taxon>Basidiomycota</taxon>
        <taxon>Agaricomycotina</taxon>
        <taxon>Agaricomycetes</taxon>
        <taxon>Phallomycetidae</taxon>
        <taxon>Phallales</taxon>
        <taxon>Clathraceae</taxon>
        <taxon>Clathrus</taxon>
    </lineage>
</organism>
<dbReference type="AlphaFoldDB" id="A0AAV5A2T2"/>
<evidence type="ECO:0008006" key="3">
    <source>
        <dbReference type="Google" id="ProtNLM"/>
    </source>
</evidence>
<comment type="caution">
    <text evidence="1">The sequence shown here is derived from an EMBL/GenBank/DDBJ whole genome shotgun (WGS) entry which is preliminary data.</text>
</comment>
<protein>
    <recommendedName>
        <fullName evidence="3">F-box domain-containing protein</fullName>
    </recommendedName>
</protein>
<accession>A0AAV5A2T2</accession>
<dbReference type="Proteomes" id="UP001050691">
    <property type="component" value="Unassembled WGS sequence"/>
</dbReference>
<sequence>MHKVISTPDVLNEIFLYLSRHTHTIAARVCRLWFTHSIQFIWSTVGVNNILAVLSPFDDDGFKQPLLSESWRRFLLYSRHIRTLGCWGIQYSALRQALLWSPNVDLFSSKLTVLYWNGRSEYIEYLPPLVTSTLQILKVQLDIIERPNTLDVLHQTILLRLPPLHSFELSFPPVGGGTEGVSRSLAGLFSLLSELVFIHLPCHCMTEKLFTALSRLPQLQHLSLSYLHSLSPDDNLMKTLPKKKIDDDQKARKDIPFCSLGKIDIDLSDSDFMMTEVLQRGIRLLELVDLTYSGHSDHTMAFMESLHKICPNLKKITIFAPDGLPFRSLLKCPALVKIVSGGDVDMKFEDSVTIATNRSSWQVITLPSVKPLSFQALVPFAQNCPDLYELGLTFNSKLGIPDLHAFTRDDVKFSSLTLLTVGFSEPTSDFGVVLFLSKLFSNPIEIKPSLFFQERHRLWKTLEKLLNFIISTQLEIRTLKDENTLLLAQKCNHDF</sequence>
<name>A0AAV5A2T2_9AGAM</name>
<gene>
    <name evidence="1" type="ORF">Clacol_002134</name>
</gene>
<dbReference type="Gene3D" id="3.80.10.10">
    <property type="entry name" value="Ribonuclease Inhibitor"/>
    <property type="match status" value="1"/>
</dbReference>
<dbReference type="InterPro" id="IPR032675">
    <property type="entry name" value="LRR_dom_sf"/>
</dbReference>
<evidence type="ECO:0000313" key="2">
    <source>
        <dbReference type="Proteomes" id="UP001050691"/>
    </source>
</evidence>
<dbReference type="SUPFAM" id="SSF52047">
    <property type="entry name" value="RNI-like"/>
    <property type="match status" value="1"/>
</dbReference>
<proteinExistence type="predicted"/>
<evidence type="ECO:0000313" key="1">
    <source>
        <dbReference type="EMBL" id="GJJ07927.1"/>
    </source>
</evidence>
<reference evidence="1" key="1">
    <citation type="submission" date="2021-10" db="EMBL/GenBank/DDBJ databases">
        <title>De novo Genome Assembly of Clathrus columnatus (Basidiomycota, Fungi) Using Illumina and Nanopore Sequence Data.</title>
        <authorList>
            <person name="Ogiso-Tanaka E."/>
            <person name="Itagaki H."/>
            <person name="Hosoya T."/>
            <person name="Hosaka K."/>
        </authorList>
    </citation>
    <scope>NUCLEOTIDE SEQUENCE</scope>
    <source>
        <strain evidence="1">MO-923</strain>
    </source>
</reference>
<dbReference type="EMBL" id="BPWL01000002">
    <property type="protein sequence ID" value="GJJ07927.1"/>
    <property type="molecule type" value="Genomic_DNA"/>
</dbReference>
<keyword evidence="2" id="KW-1185">Reference proteome</keyword>